<dbReference type="AlphaFoldDB" id="A0A3M9X2U8"/>
<organism evidence="2 3">
    <name type="scientific">Mesorhizobium japonicum</name>
    <dbReference type="NCBI Taxonomy" id="2066070"/>
    <lineage>
        <taxon>Bacteria</taxon>
        <taxon>Pseudomonadati</taxon>
        <taxon>Pseudomonadota</taxon>
        <taxon>Alphaproteobacteria</taxon>
        <taxon>Hyphomicrobiales</taxon>
        <taxon>Phyllobacteriaceae</taxon>
        <taxon>Mesorhizobium</taxon>
    </lineage>
</organism>
<accession>A0A3M9X2U8</accession>
<dbReference type="Proteomes" id="UP000275436">
    <property type="component" value="Unassembled WGS sequence"/>
</dbReference>
<protein>
    <submittedName>
        <fullName evidence="2">Uncharacterized protein</fullName>
    </submittedName>
</protein>
<reference evidence="2 3" key="1">
    <citation type="journal article" date="2018" name="Mol. Plant Microbe Interact.">
        <title>Taxonomically Different Co-Microsymbionts of a Relict Legume, Oxytropis popoviana, Have Complementary Sets of Symbiotic Genes and Together Increase the Efficiency of Plant Nodulation.</title>
        <authorList>
            <person name="Safronova V."/>
            <person name="Belimov A."/>
            <person name="Sazanova A."/>
            <person name="Chirak E."/>
            <person name="Verkhozina A."/>
            <person name="Kuznetsova I."/>
            <person name="Andronov E."/>
            <person name="Puhalsky J."/>
            <person name="Tikhonovich I."/>
        </authorList>
    </citation>
    <scope>NUCLEOTIDE SEQUENCE [LARGE SCALE GENOMIC DNA]</scope>
    <source>
        <strain evidence="2 3">Opo-235</strain>
    </source>
</reference>
<dbReference type="EMBL" id="QKOD01000011">
    <property type="protein sequence ID" value="RNJ42357.1"/>
    <property type="molecule type" value="Genomic_DNA"/>
</dbReference>
<evidence type="ECO:0000256" key="1">
    <source>
        <dbReference type="SAM" id="MobiDB-lite"/>
    </source>
</evidence>
<evidence type="ECO:0000313" key="2">
    <source>
        <dbReference type="EMBL" id="RNJ42357.1"/>
    </source>
</evidence>
<sequence length="156" mass="17464">MKNQREAGPTNVAQAPPIMPKQDPGTPSSIKTSGQAPSDPPTALDNAIRRHRRVHAVLRRLSRNLARSVWTPAGLAVRTALLLLHPVERFTWRRMLSRRAASAEEASQKALYLIALAMAQRKTLQREDVLIAAESVKEFREQLSEALGTSQRRFRP</sequence>
<feature type="region of interest" description="Disordered" evidence="1">
    <location>
        <begin position="1"/>
        <end position="47"/>
    </location>
</feature>
<gene>
    <name evidence="2" type="ORF">DNR46_28540</name>
</gene>
<evidence type="ECO:0000313" key="3">
    <source>
        <dbReference type="Proteomes" id="UP000275436"/>
    </source>
</evidence>
<proteinExistence type="predicted"/>
<feature type="compositionally biased region" description="Polar residues" evidence="1">
    <location>
        <begin position="25"/>
        <end position="36"/>
    </location>
</feature>
<comment type="caution">
    <text evidence="2">The sequence shown here is derived from an EMBL/GenBank/DDBJ whole genome shotgun (WGS) entry which is preliminary data.</text>
</comment>
<name>A0A3M9X2U8_9HYPH</name>